<evidence type="ECO:0000313" key="1">
    <source>
        <dbReference type="EMBL" id="KAF1844698.1"/>
    </source>
</evidence>
<name>A0A9P4GES9_9PLEO</name>
<evidence type="ECO:0000313" key="2">
    <source>
        <dbReference type="Proteomes" id="UP000800039"/>
    </source>
</evidence>
<dbReference type="Proteomes" id="UP000800039">
    <property type="component" value="Unassembled WGS sequence"/>
</dbReference>
<reference evidence="1" key="1">
    <citation type="submission" date="2020-01" db="EMBL/GenBank/DDBJ databases">
        <authorList>
            <consortium name="DOE Joint Genome Institute"/>
            <person name="Haridas S."/>
            <person name="Albert R."/>
            <person name="Binder M."/>
            <person name="Bloem J."/>
            <person name="Labutti K."/>
            <person name="Salamov A."/>
            <person name="Andreopoulos B."/>
            <person name="Baker S.E."/>
            <person name="Barry K."/>
            <person name="Bills G."/>
            <person name="Bluhm B.H."/>
            <person name="Cannon C."/>
            <person name="Castanera R."/>
            <person name="Culley D.E."/>
            <person name="Daum C."/>
            <person name="Ezra D."/>
            <person name="Gonzalez J.B."/>
            <person name="Henrissat B."/>
            <person name="Kuo A."/>
            <person name="Liang C."/>
            <person name="Lipzen A."/>
            <person name="Lutzoni F."/>
            <person name="Magnuson J."/>
            <person name="Mondo S."/>
            <person name="Nolan M."/>
            <person name="Ohm R."/>
            <person name="Pangilinan J."/>
            <person name="Park H.-J."/>
            <person name="Ramirez L."/>
            <person name="Alfaro M."/>
            <person name="Sun H."/>
            <person name="Tritt A."/>
            <person name="Yoshinaga Y."/>
            <person name="Zwiers L.-H."/>
            <person name="Turgeon B.G."/>
            <person name="Goodwin S.B."/>
            <person name="Spatafora J.W."/>
            <person name="Crous P.W."/>
            <person name="Grigoriev I.V."/>
        </authorList>
    </citation>
    <scope>NUCLEOTIDE SEQUENCE</scope>
    <source>
        <strain evidence="1">CBS 394.84</strain>
    </source>
</reference>
<comment type="caution">
    <text evidence="1">The sequence shown here is derived from an EMBL/GenBank/DDBJ whole genome shotgun (WGS) entry which is preliminary data.</text>
</comment>
<accession>A0A9P4GES9</accession>
<dbReference type="OrthoDB" id="3800663at2759"/>
<dbReference type="AlphaFoldDB" id="A0A9P4GES9"/>
<organism evidence="1 2">
    <name type="scientific">Cucurbitaria berberidis CBS 394.84</name>
    <dbReference type="NCBI Taxonomy" id="1168544"/>
    <lineage>
        <taxon>Eukaryota</taxon>
        <taxon>Fungi</taxon>
        <taxon>Dikarya</taxon>
        <taxon>Ascomycota</taxon>
        <taxon>Pezizomycotina</taxon>
        <taxon>Dothideomycetes</taxon>
        <taxon>Pleosporomycetidae</taxon>
        <taxon>Pleosporales</taxon>
        <taxon>Pleosporineae</taxon>
        <taxon>Cucurbitariaceae</taxon>
        <taxon>Cucurbitaria</taxon>
    </lineage>
</organism>
<keyword evidence="2" id="KW-1185">Reference proteome</keyword>
<protein>
    <submittedName>
        <fullName evidence="1">Uncharacterized protein</fullName>
    </submittedName>
</protein>
<dbReference type="EMBL" id="ML976616">
    <property type="protein sequence ID" value="KAF1844698.1"/>
    <property type="molecule type" value="Genomic_DNA"/>
</dbReference>
<gene>
    <name evidence="1" type="ORF">K460DRAFT_96833</name>
</gene>
<sequence>MSATIPSLNPFSDENIEPTMSGEKNFADFKVGNDATLVKDPYKKTASRLDNVAVPILDAVQAFPTWSPQSSVSTLSIVSTAPTSPTTDTFNAPIQWNNADLMYLLSCTMPDELLANQLIFSPPLEDLRTITCLIHLQLFRRTPTTPPPPEAFSKHAPIGTGRPCSSVLVAESDKKCGSTTEARRSLAKKLLSSMRVVGGAVDMYNVLVTLHRLSTPTLYSIYRSLILMTAVSDREWSERLQQLRGLVDGCDAVESVDFTCTVEARLEVFFLEVGVGQLERWIRSVGVALALGRRGRKVWADVYGDAAAFLGRAMWELLD</sequence>
<dbReference type="GeneID" id="63856100"/>
<proteinExistence type="predicted"/>
<dbReference type="RefSeq" id="XP_040787261.1">
    <property type="nucleotide sequence ID" value="XM_040938843.1"/>
</dbReference>